<sequence length="330" mass="36493">MDYIPKRLTAYEHPRHVMEGAQSLVMLGFPYRTSSPRTPGPLQGRVAKYAWGSADYHDLIHARLKQIKKTLAKNHPAIGCRGVVDSAPLMEREFAELAGLGWTGKNTLLINKLEGSYFLLSCLLLDVPLPASLPHATDHCGTCQRCLEACPTDAFVSPGILDSRRCISYLTIEHRDPIPHDLRPLMGDWLFGCDVCQDVCPWNRRGSEATDEAFEAAEDLNPIDLPGLFEWDDDQFRARFRKSPLWRTRRRGILRNAAIVLGNQGDPAAIPALRQGCLQDPESLVRGAAAWALGQIATPESHAVLIGAAETEIDPEVREEISAAIASIKK</sequence>
<accession>A0A517MK13</accession>
<keyword evidence="8" id="KW-0411">Iron-sulfur</keyword>
<keyword evidence="2" id="KW-0963">Cytoplasm</keyword>
<keyword evidence="6 10" id="KW-0560">Oxidoreductase</keyword>
<dbReference type="NCBIfam" id="TIGR00276">
    <property type="entry name" value="tRNA epoxyqueuosine(34) reductase QueG"/>
    <property type="match status" value="1"/>
</dbReference>
<dbReference type="InterPro" id="IPR004453">
    <property type="entry name" value="QueG"/>
</dbReference>
<evidence type="ECO:0000256" key="8">
    <source>
        <dbReference type="ARBA" id="ARBA00023014"/>
    </source>
</evidence>
<dbReference type="Pfam" id="PF13646">
    <property type="entry name" value="HEAT_2"/>
    <property type="match status" value="1"/>
</dbReference>
<dbReference type="EMBL" id="CP036262">
    <property type="protein sequence ID" value="QDS95127.1"/>
    <property type="molecule type" value="Genomic_DNA"/>
</dbReference>
<dbReference type="GO" id="GO:0052693">
    <property type="term" value="F:epoxyqueuosine reductase activity"/>
    <property type="evidence" value="ECO:0007669"/>
    <property type="project" value="TreeGrafter"/>
</dbReference>
<evidence type="ECO:0000256" key="7">
    <source>
        <dbReference type="ARBA" id="ARBA00023004"/>
    </source>
</evidence>
<proteinExistence type="predicted"/>
<evidence type="ECO:0000256" key="5">
    <source>
        <dbReference type="ARBA" id="ARBA00022785"/>
    </source>
</evidence>
<evidence type="ECO:0000256" key="3">
    <source>
        <dbReference type="ARBA" id="ARBA00022694"/>
    </source>
</evidence>
<dbReference type="EC" id="1.1.-.-" evidence="10"/>
<dbReference type="InterPro" id="IPR017896">
    <property type="entry name" value="4Fe4S_Fe-S-bd"/>
</dbReference>
<dbReference type="InterPro" id="IPR004155">
    <property type="entry name" value="PBS_lyase_HEAT"/>
</dbReference>
<evidence type="ECO:0000256" key="4">
    <source>
        <dbReference type="ARBA" id="ARBA00022723"/>
    </source>
</evidence>
<dbReference type="Pfam" id="PF13484">
    <property type="entry name" value="Fer4_16"/>
    <property type="match status" value="1"/>
</dbReference>
<name>A0A517MK13_9BACT</name>
<dbReference type="PROSITE" id="PS51379">
    <property type="entry name" value="4FE4S_FER_2"/>
    <property type="match status" value="1"/>
</dbReference>
<dbReference type="SMART" id="SM00567">
    <property type="entry name" value="EZ_HEAT"/>
    <property type="match status" value="2"/>
</dbReference>
<dbReference type="InterPro" id="IPR017900">
    <property type="entry name" value="4Fe4S_Fe_S_CS"/>
</dbReference>
<evidence type="ECO:0000259" key="9">
    <source>
        <dbReference type="PROSITE" id="PS51379"/>
    </source>
</evidence>
<keyword evidence="1" id="KW-0004">4Fe-4S</keyword>
<dbReference type="PROSITE" id="PS00198">
    <property type="entry name" value="4FE4S_FER_1"/>
    <property type="match status" value="1"/>
</dbReference>
<gene>
    <name evidence="10" type="primary">queG</name>
    <name evidence="10" type="ORF">FF011L_39140</name>
</gene>
<dbReference type="InterPro" id="IPR011989">
    <property type="entry name" value="ARM-like"/>
</dbReference>
<feature type="domain" description="4Fe-4S ferredoxin-type" evidence="9">
    <location>
        <begin position="131"/>
        <end position="160"/>
    </location>
</feature>
<evidence type="ECO:0000256" key="1">
    <source>
        <dbReference type="ARBA" id="ARBA00022485"/>
    </source>
</evidence>
<evidence type="ECO:0000313" key="10">
    <source>
        <dbReference type="EMBL" id="QDS95127.1"/>
    </source>
</evidence>
<dbReference type="SUPFAM" id="SSF48371">
    <property type="entry name" value="ARM repeat"/>
    <property type="match status" value="1"/>
</dbReference>
<dbReference type="GO" id="GO:0051539">
    <property type="term" value="F:4 iron, 4 sulfur cluster binding"/>
    <property type="evidence" value="ECO:0007669"/>
    <property type="project" value="UniProtKB-KW"/>
</dbReference>
<protein>
    <submittedName>
        <fullName evidence="10">Epoxyqueuosine reductase</fullName>
        <ecNumber evidence="10">1.1.-.-</ecNumber>
    </submittedName>
</protein>
<dbReference type="PANTHER" id="PTHR30002:SF4">
    <property type="entry name" value="EPOXYQUEUOSINE REDUCTASE"/>
    <property type="match status" value="1"/>
</dbReference>
<reference evidence="10 11" key="1">
    <citation type="submission" date="2019-02" db="EMBL/GenBank/DDBJ databases">
        <title>Deep-cultivation of Planctomycetes and their phenomic and genomic characterization uncovers novel biology.</title>
        <authorList>
            <person name="Wiegand S."/>
            <person name="Jogler M."/>
            <person name="Boedeker C."/>
            <person name="Pinto D."/>
            <person name="Vollmers J."/>
            <person name="Rivas-Marin E."/>
            <person name="Kohn T."/>
            <person name="Peeters S.H."/>
            <person name="Heuer A."/>
            <person name="Rast P."/>
            <person name="Oberbeckmann S."/>
            <person name="Bunk B."/>
            <person name="Jeske O."/>
            <person name="Meyerdierks A."/>
            <person name="Storesund J.E."/>
            <person name="Kallscheuer N."/>
            <person name="Luecker S."/>
            <person name="Lage O.M."/>
            <person name="Pohl T."/>
            <person name="Merkel B.J."/>
            <person name="Hornburger P."/>
            <person name="Mueller R.-W."/>
            <person name="Bruemmer F."/>
            <person name="Labrenz M."/>
            <person name="Spormann A.M."/>
            <person name="Op den Camp H."/>
            <person name="Overmann J."/>
            <person name="Amann R."/>
            <person name="Jetten M.S.M."/>
            <person name="Mascher T."/>
            <person name="Medema M.H."/>
            <person name="Devos D.P."/>
            <person name="Kaster A.-K."/>
            <person name="Ovreas L."/>
            <person name="Rohde M."/>
            <person name="Galperin M.Y."/>
            <person name="Jogler C."/>
        </authorList>
    </citation>
    <scope>NUCLEOTIDE SEQUENCE [LARGE SCALE GENOMIC DNA]</scope>
    <source>
        <strain evidence="10 11">FF011L</strain>
    </source>
</reference>
<organism evidence="10 11">
    <name type="scientific">Roseimaritima multifibrata</name>
    <dbReference type="NCBI Taxonomy" id="1930274"/>
    <lineage>
        <taxon>Bacteria</taxon>
        <taxon>Pseudomonadati</taxon>
        <taxon>Planctomycetota</taxon>
        <taxon>Planctomycetia</taxon>
        <taxon>Pirellulales</taxon>
        <taxon>Pirellulaceae</taxon>
        <taxon>Roseimaritima</taxon>
    </lineage>
</organism>
<dbReference type="GO" id="GO:0046872">
    <property type="term" value="F:metal ion binding"/>
    <property type="evidence" value="ECO:0007669"/>
    <property type="project" value="UniProtKB-KW"/>
</dbReference>
<dbReference type="Gene3D" id="3.30.70.20">
    <property type="match status" value="1"/>
</dbReference>
<dbReference type="PANTHER" id="PTHR30002">
    <property type="entry name" value="EPOXYQUEUOSINE REDUCTASE"/>
    <property type="match status" value="1"/>
</dbReference>
<dbReference type="SUPFAM" id="SSF54862">
    <property type="entry name" value="4Fe-4S ferredoxins"/>
    <property type="match status" value="1"/>
</dbReference>
<dbReference type="AlphaFoldDB" id="A0A517MK13"/>
<keyword evidence="4" id="KW-0479">Metal-binding</keyword>
<evidence type="ECO:0000256" key="2">
    <source>
        <dbReference type="ARBA" id="ARBA00022490"/>
    </source>
</evidence>
<evidence type="ECO:0000256" key="6">
    <source>
        <dbReference type="ARBA" id="ARBA00023002"/>
    </source>
</evidence>
<keyword evidence="11" id="KW-1185">Reference proteome</keyword>
<dbReference type="Gene3D" id="1.25.10.10">
    <property type="entry name" value="Leucine-rich Repeat Variant"/>
    <property type="match status" value="1"/>
</dbReference>
<evidence type="ECO:0000313" key="11">
    <source>
        <dbReference type="Proteomes" id="UP000320672"/>
    </source>
</evidence>
<dbReference type="GO" id="GO:0008616">
    <property type="term" value="P:tRNA queuosine(34) biosynthetic process"/>
    <property type="evidence" value="ECO:0007669"/>
    <property type="project" value="UniProtKB-KW"/>
</dbReference>
<keyword evidence="7" id="KW-0408">Iron</keyword>
<dbReference type="InterPro" id="IPR013542">
    <property type="entry name" value="QueG_DUF1730"/>
</dbReference>
<dbReference type="Pfam" id="PF08331">
    <property type="entry name" value="QueG_DUF1730"/>
    <property type="match status" value="1"/>
</dbReference>
<dbReference type="InterPro" id="IPR016024">
    <property type="entry name" value="ARM-type_fold"/>
</dbReference>
<dbReference type="KEGG" id="rml:FF011L_39140"/>
<keyword evidence="5" id="KW-0671">Queuosine biosynthesis</keyword>
<keyword evidence="3" id="KW-0819">tRNA processing</keyword>
<dbReference type="Proteomes" id="UP000320672">
    <property type="component" value="Chromosome"/>
</dbReference>